<name>A0A8H5BTC9_9AGAR</name>
<feature type="domain" description="Zinc finger C3HC4 RING-type" evidence="5">
    <location>
        <begin position="133"/>
        <end position="162"/>
    </location>
</feature>
<feature type="compositionally biased region" description="Basic residues" evidence="4">
    <location>
        <begin position="1"/>
        <end position="10"/>
    </location>
</feature>
<dbReference type="AlphaFoldDB" id="A0A8H5BTC9"/>
<feature type="region of interest" description="Disordered" evidence="4">
    <location>
        <begin position="1"/>
        <end position="78"/>
    </location>
</feature>
<organism evidence="6 7">
    <name type="scientific">Ephemerocybe angulata</name>
    <dbReference type="NCBI Taxonomy" id="980116"/>
    <lineage>
        <taxon>Eukaryota</taxon>
        <taxon>Fungi</taxon>
        <taxon>Dikarya</taxon>
        <taxon>Basidiomycota</taxon>
        <taxon>Agaricomycotina</taxon>
        <taxon>Agaricomycetes</taxon>
        <taxon>Agaricomycetidae</taxon>
        <taxon>Agaricales</taxon>
        <taxon>Agaricineae</taxon>
        <taxon>Psathyrellaceae</taxon>
        <taxon>Ephemerocybe</taxon>
    </lineage>
</organism>
<evidence type="ECO:0000313" key="7">
    <source>
        <dbReference type="Proteomes" id="UP000541558"/>
    </source>
</evidence>
<evidence type="ECO:0000259" key="5">
    <source>
        <dbReference type="Pfam" id="PF00097"/>
    </source>
</evidence>
<evidence type="ECO:0000313" key="6">
    <source>
        <dbReference type="EMBL" id="KAF5328953.1"/>
    </source>
</evidence>
<evidence type="ECO:0000256" key="1">
    <source>
        <dbReference type="ARBA" id="ARBA00022723"/>
    </source>
</evidence>
<evidence type="ECO:0000256" key="3">
    <source>
        <dbReference type="ARBA" id="ARBA00022833"/>
    </source>
</evidence>
<evidence type="ECO:0000256" key="4">
    <source>
        <dbReference type="SAM" id="MobiDB-lite"/>
    </source>
</evidence>
<feature type="compositionally biased region" description="Polar residues" evidence="4">
    <location>
        <begin position="50"/>
        <end position="63"/>
    </location>
</feature>
<protein>
    <recommendedName>
        <fullName evidence="5">Zinc finger C3HC4 RING-type domain-containing protein</fullName>
    </recommendedName>
</protein>
<dbReference type="OrthoDB" id="6270329at2759"/>
<dbReference type="InterPro" id="IPR017907">
    <property type="entry name" value="Znf_RING_CS"/>
</dbReference>
<keyword evidence="1" id="KW-0479">Metal-binding</keyword>
<keyword evidence="2" id="KW-0863">Zinc-finger</keyword>
<dbReference type="Pfam" id="PF00097">
    <property type="entry name" value="zf-C3HC4"/>
    <property type="match status" value="1"/>
</dbReference>
<dbReference type="PROSITE" id="PS00518">
    <property type="entry name" value="ZF_RING_1"/>
    <property type="match status" value="1"/>
</dbReference>
<comment type="caution">
    <text evidence="6">The sequence shown here is derived from an EMBL/GenBank/DDBJ whole genome shotgun (WGS) entry which is preliminary data.</text>
</comment>
<accession>A0A8H5BTC9</accession>
<keyword evidence="7" id="KW-1185">Reference proteome</keyword>
<proteinExistence type="predicted"/>
<dbReference type="Gene3D" id="3.30.40.10">
    <property type="entry name" value="Zinc/RING finger domain, C3HC4 (zinc finger)"/>
    <property type="match status" value="1"/>
</dbReference>
<dbReference type="InterPro" id="IPR018957">
    <property type="entry name" value="Znf_C3HC4_RING-type"/>
</dbReference>
<dbReference type="EMBL" id="JAACJK010000124">
    <property type="protein sequence ID" value="KAF5328953.1"/>
    <property type="molecule type" value="Genomic_DNA"/>
</dbReference>
<feature type="region of interest" description="Disordered" evidence="4">
    <location>
        <begin position="97"/>
        <end position="116"/>
    </location>
</feature>
<gene>
    <name evidence="6" type="ORF">D9611_013475</name>
</gene>
<reference evidence="6 7" key="1">
    <citation type="journal article" date="2020" name="ISME J.">
        <title>Uncovering the hidden diversity of litter-decomposition mechanisms in mushroom-forming fungi.</title>
        <authorList>
            <person name="Floudas D."/>
            <person name="Bentzer J."/>
            <person name="Ahren D."/>
            <person name="Johansson T."/>
            <person name="Persson P."/>
            <person name="Tunlid A."/>
        </authorList>
    </citation>
    <scope>NUCLEOTIDE SEQUENCE [LARGE SCALE GENOMIC DNA]</scope>
    <source>
        <strain evidence="6 7">CBS 175.51</strain>
    </source>
</reference>
<keyword evidence="3" id="KW-0862">Zinc</keyword>
<dbReference type="GO" id="GO:0008270">
    <property type="term" value="F:zinc ion binding"/>
    <property type="evidence" value="ECO:0007669"/>
    <property type="project" value="UniProtKB-KW"/>
</dbReference>
<evidence type="ECO:0000256" key="2">
    <source>
        <dbReference type="ARBA" id="ARBA00022771"/>
    </source>
</evidence>
<dbReference type="Proteomes" id="UP000541558">
    <property type="component" value="Unassembled WGS sequence"/>
</dbReference>
<dbReference type="InterPro" id="IPR013083">
    <property type="entry name" value="Znf_RING/FYVE/PHD"/>
</dbReference>
<sequence>MAKTSKRSPSKLKVPYPSPPITPIRRSSQRLRERLQLSLPCEAENALGIPSTSRIQRDGTGSQHEAKPAPTPSLASTSPWEFATGLVEIALPHLRRGEANDAQDSEEDTGRNPQENAMIVKEIGKILERHGKCIMCGTSADVPYQLACGHLFCVACLRQWLEKSLHKKLRKLKRYRHHTEHDLDECQSIPISEFQQMRLIECIEFHKLKPSDFFKYECPRSKCRRSFCTVPTRNIALGSLLEDVQSAVQGRKVQSSVPNPNQPNLPFEGLFLTTKLRARLLPIM</sequence>
<dbReference type="SUPFAM" id="SSF57850">
    <property type="entry name" value="RING/U-box"/>
    <property type="match status" value="1"/>
</dbReference>